<accession>A0AAF0R723</accession>
<evidence type="ECO:0000256" key="1">
    <source>
        <dbReference type="SAM" id="MobiDB-lite"/>
    </source>
</evidence>
<feature type="compositionally biased region" description="Polar residues" evidence="1">
    <location>
        <begin position="14"/>
        <end position="51"/>
    </location>
</feature>
<keyword evidence="3" id="KW-1185">Reference proteome</keyword>
<dbReference type="EMBL" id="CP133617">
    <property type="protein sequence ID" value="WMV34997.1"/>
    <property type="molecule type" value="Genomic_DNA"/>
</dbReference>
<evidence type="ECO:0000313" key="2">
    <source>
        <dbReference type="EMBL" id="WMV34997.1"/>
    </source>
</evidence>
<feature type="region of interest" description="Disordered" evidence="1">
    <location>
        <begin position="14"/>
        <end position="67"/>
    </location>
</feature>
<organism evidence="2 3">
    <name type="scientific">Solanum verrucosum</name>
    <dbReference type="NCBI Taxonomy" id="315347"/>
    <lineage>
        <taxon>Eukaryota</taxon>
        <taxon>Viridiplantae</taxon>
        <taxon>Streptophyta</taxon>
        <taxon>Embryophyta</taxon>
        <taxon>Tracheophyta</taxon>
        <taxon>Spermatophyta</taxon>
        <taxon>Magnoliopsida</taxon>
        <taxon>eudicotyledons</taxon>
        <taxon>Gunneridae</taxon>
        <taxon>Pentapetalae</taxon>
        <taxon>asterids</taxon>
        <taxon>lamiids</taxon>
        <taxon>Solanales</taxon>
        <taxon>Solanaceae</taxon>
        <taxon>Solanoideae</taxon>
        <taxon>Solaneae</taxon>
        <taxon>Solanum</taxon>
    </lineage>
</organism>
<gene>
    <name evidence="2" type="ORF">MTR67_028382</name>
</gene>
<dbReference type="Proteomes" id="UP001234989">
    <property type="component" value="Chromosome 6"/>
</dbReference>
<name>A0AAF0R723_SOLVR</name>
<protein>
    <submittedName>
        <fullName evidence="2">Uncharacterized protein</fullName>
    </submittedName>
</protein>
<sequence length="147" mass="16005">MAASCMLRSSFLSPNPHLHQQSPAKSNRASFFTPIKATSSSDDANSKSPQLQKHRRPADENIREEARRDISSHNFSASPHSCDYTGYVVVVVVAAARKNVILGVLNGGLLTGSFTTMGLWGCLITVNVGEIGLHWLKNGEAFCLHRI</sequence>
<dbReference type="AlphaFoldDB" id="A0AAF0R723"/>
<reference evidence="2" key="1">
    <citation type="submission" date="2023-08" db="EMBL/GenBank/DDBJ databases">
        <title>A de novo genome assembly of Solanum verrucosum Schlechtendal, a Mexican diploid species geographically isolated from the other diploid A-genome species in potato relatives.</title>
        <authorList>
            <person name="Hosaka K."/>
        </authorList>
    </citation>
    <scope>NUCLEOTIDE SEQUENCE</scope>
    <source>
        <tissue evidence="2">Young leaves</tissue>
    </source>
</reference>
<evidence type="ECO:0000313" key="3">
    <source>
        <dbReference type="Proteomes" id="UP001234989"/>
    </source>
</evidence>
<proteinExistence type="predicted"/>
<feature type="compositionally biased region" description="Basic and acidic residues" evidence="1">
    <location>
        <begin position="57"/>
        <end position="67"/>
    </location>
</feature>